<evidence type="ECO:0000256" key="1">
    <source>
        <dbReference type="SAM" id="Phobius"/>
    </source>
</evidence>
<dbReference type="EMBL" id="VTEZ01000006">
    <property type="protein sequence ID" value="TYS82979.1"/>
    <property type="molecule type" value="Genomic_DNA"/>
</dbReference>
<gene>
    <name evidence="2" type="ORF">FZC85_17890</name>
</gene>
<dbReference type="OrthoDB" id="2889331at2"/>
<keyword evidence="1" id="KW-0812">Transmembrane</keyword>
<keyword evidence="1" id="KW-0472">Membrane</keyword>
<comment type="caution">
    <text evidence="2">The sequence shown here is derived from an EMBL/GenBank/DDBJ whole genome shotgun (WGS) entry which is preliminary data.</text>
</comment>
<organism evidence="2 3">
    <name type="scientific">Rossellomorea aquimaris</name>
    <dbReference type="NCBI Taxonomy" id="189382"/>
    <lineage>
        <taxon>Bacteria</taxon>
        <taxon>Bacillati</taxon>
        <taxon>Bacillota</taxon>
        <taxon>Bacilli</taxon>
        <taxon>Bacillales</taxon>
        <taxon>Bacillaceae</taxon>
        <taxon>Rossellomorea</taxon>
    </lineage>
</organism>
<protein>
    <submittedName>
        <fullName evidence="2">Uncharacterized protein</fullName>
    </submittedName>
</protein>
<sequence length="81" mass="9117">MNTNKKNVQKAVRFALLFYAIFIGLSGTIMFSVLLLWVIPKDQLSNVSLPLSMMALFIYGTCVAALVIRSKFFKKEVIANE</sequence>
<accession>A0A5D4U7B1</accession>
<reference evidence="2 3" key="1">
    <citation type="submission" date="2019-08" db="EMBL/GenBank/DDBJ databases">
        <title>Bacillus genomes from the desert of Cuatro Cienegas, Coahuila.</title>
        <authorList>
            <person name="Olmedo-Alvarez G."/>
        </authorList>
    </citation>
    <scope>NUCLEOTIDE SEQUENCE [LARGE SCALE GENOMIC DNA]</scope>
    <source>
        <strain evidence="2 3">CH87b_3T</strain>
    </source>
</reference>
<evidence type="ECO:0000313" key="2">
    <source>
        <dbReference type="EMBL" id="TYS82979.1"/>
    </source>
</evidence>
<evidence type="ECO:0000313" key="3">
    <source>
        <dbReference type="Proteomes" id="UP000324269"/>
    </source>
</evidence>
<dbReference type="Proteomes" id="UP000324269">
    <property type="component" value="Unassembled WGS sequence"/>
</dbReference>
<dbReference type="AlphaFoldDB" id="A0A5D4U7B1"/>
<feature type="transmembrane region" description="Helical" evidence="1">
    <location>
        <begin position="12"/>
        <end position="39"/>
    </location>
</feature>
<feature type="transmembrane region" description="Helical" evidence="1">
    <location>
        <begin position="51"/>
        <end position="68"/>
    </location>
</feature>
<name>A0A5D4U7B1_9BACI</name>
<dbReference type="RefSeq" id="WP_148970392.1">
    <property type="nucleotide sequence ID" value="NZ_CANLNA010000004.1"/>
</dbReference>
<proteinExistence type="predicted"/>
<keyword evidence="1" id="KW-1133">Transmembrane helix</keyword>